<feature type="domain" description="Fumarylacetoacetase-like C-terminal" evidence="3">
    <location>
        <begin position="76"/>
        <end position="291"/>
    </location>
</feature>
<evidence type="ECO:0000313" key="5">
    <source>
        <dbReference type="Proteomes" id="UP000587586"/>
    </source>
</evidence>
<dbReference type="GO" id="GO:0019752">
    <property type="term" value="P:carboxylic acid metabolic process"/>
    <property type="evidence" value="ECO:0007669"/>
    <property type="project" value="UniProtKB-ARBA"/>
</dbReference>
<dbReference type="GO" id="GO:0046872">
    <property type="term" value="F:metal ion binding"/>
    <property type="evidence" value="ECO:0007669"/>
    <property type="project" value="UniProtKB-KW"/>
</dbReference>
<comment type="caution">
    <text evidence="4">The sequence shown here is derived from an EMBL/GenBank/DDBJ whole genome shotgun (WGS) entry which is preliminary data.</text>
</comment>
<keyword evidence="5" id="KW-1185">Reference proteome</keyword>
<dbReference type="GO" id="GO:0018773">
    <property type="term" value="F:acetylpyruvate hydrolase activity"/>
    <property type="evidence" value="ECO:0007669"/>
    <property type="project" value="TreeGrafter"/>
</dbReference>
<accession>A0A6V8N4W1</accession>
<dbReference type="EMBL" id="BLXZ01000001">
    <property type="protein sequence ID" value="GFO66994.1"/>
    <property type="molecule type" value="Genomic_DNA"/>
</dbReference>
<dbReference type="Proteomes" id="UP000587586">
    <property type="component" value="Unassembled WGS sequence"/>
</dbReference>
<dbReference type="FunFam" id="3.90.850.10:FF:000002">
    <property type="entry name" value="2-hydroxyhepta-2,4-diene-1,7-dioate isomerase"/>
    <property type="match status" value="1"/>
</dbReference>
<evidence type="ECO:0000256" key="1">
    <source>
        <dbReference type="ARBA" id="ARBA00010211"/>
    </source>
</evidence>
<dbReference type="GO" id="GO:0016853">
    <property type="term" value="F:isomerase activity"/>
    <property type="evidence" value="ECO:0007669"/>
    <property type="project" value="UniProtKB-ARBA"/>
</dbReference>
<organism evidence="4 5">
    <name type="scientific">Geomonas limicola</name>
    <dbReference type="NCBI Taxonomy" id="2740186"/>
    <lineage>
        <taxon>Bacteria</taxon>
        <taxon>Pseudomonadati</taxon>
        <taxon>Thermodesulfobacteriota</taxon>
        <taxon>Desulfuromonadia</taxon>
        <taxon>Geobacterales</taxon>
        <taxon>Geobacteraceae</taxon>
        <taxon>Geomonas</taxon>
    </lineage>
</organism>
<evidence type="ECO:0000259" key="3">
    <source>
        <dbReference type="Pfam" id="PF01557"/>
    </source>
</evidence>
<dbReference type="AlphaFoldDB" id="A0A6V8N4W1"/>
<dbReference type="RefSeq" id="WP_183359514.1">
    <property type="nucleotide sequence ID" value="NZ_BLXZ01000001.1"/>
</dbReference>
<evidence type="ECO:0000313" key="4">
    <source>
        <dbReference type="EMBL" id="GFO66994.1"/>
    </source>
</evidence>
<dbReference type="InterPro" id="IPR036663">
    <property type="entry name" value="Fumarylacetoacetase_C_sf"/>
</dbReference>
<dbReference type="Pfam" id="PF01557">
    <property type="entry name" value="FAA_hydrolase"/>
    <property type="match status" value="1"/>
</dbReference>
<reference evidence="5" key="1">
    <citation type="submission" date="2020-06" db="EMBL/GenBank/DDBJ databases">
        <title>Draft genomic sequecing of Geomonas sp. Red745.</title>
        <authorList>
            <person name="Itoh H."/>
            <person name="Xu Z.X."/>
            <person name="Ushijima N."/>
            <person name="Masuda Y."/>
            <person name="Shiratori Y."/>
            <person name="Senoo K."/>
        </authorList>
    </citation>
    <scope>NUCLEOTIDE SEQUENCE [LARGE SCALE GENOMIC DNA]</scope>
    <source>
        <strain evidence="5">Red745</strain>
    </source>
</reference>
<gene>
    <name evidence="4" type="ORF">GMLC_05730</name>
</gene>
<dbReference type="Gene3D" id="3.90.850.10">
    <property type="entry name" value="Fumarylacetoacetase-like, C-terminal domain"/>
    <property type="match status" value="1"/>
</dbReference>
<evidence type="ECO:0000256" key="2">
    <source>
        <dbReference type="ARBA" id="ARBA00022723"/>
    </source>
</evidence>
<dbReference type="InterPro" id="IPR011234">
    <property type="entry name" value="Fumarylacetoacetase-like_C"/>
</dbReference>
<protein>
    <recommendedName>
        <fullName evidence="3">Fumarylacetoacetase-like C-terminal domain-containing protein</fullName>
    </recommendedName>
</protein>
<dbReference type="PANTHER" id="PTHR11820:SF7">
    <property type="entry name" value="ACYLPYRUVASE FAHD1, MITOCHONDRIAL"/>
    <property type="match status" value="1"/>
</dbReference>
<dbReference type="SUPFAM" id="SSF56529">
    <property type="entry name" value="FAH"/>
    <property type="match status" value="1"/>
</dbReference>
<dbReference type="PANTHER" id="PTHR11820">
    <property type="entry name" value="ACYLPYRUVASE"/>
    <property type="match status" value="1"/>
</dbReference>
<comment type="similarity">
    <text evidence="1">Belongs to the FAH family.</text>
</comment>
<sequence>MKIVCFSYQGVRRVGRISDDGSHVLPFDLAAGVSERGALPLLERLAAGEPLPAGQAPVPLDQVTLEAPLPRPRRNIFCVGKNYHEHAREFAKSGFDNSVKGGDDIPEYPIIFSKVPEAVVGPGVAIRIPAGISDSIDYEAELAVVIGKGGRGITAEKALEHVLGYTIVNDVTARDWQQRHKQWHLGKSFDTFCPMGPCIATADELDGSDLRVRCWVNGELRQDSRSSALIFSIPTLIETISAGITLYPGDIIATGTPVGVGIGFQPPKFLKEGDRVRIEIEGIGVLENPVVKE</sequence>
<name>A0A6V8N4W1_9BACT</name>
<keyword evidence="2" id="KW-0479">Metal-binding</keyword>
<proteinExistence type="inferred from homology"/>